<organism evidence="5 6">
    <name type="scientific">Clonostachys solani</name>
    <dbReference type="NCBI Taxonomy" id="160281"/>
    <lineage>
        <taxon>Eukaryota</taxon>
        <taxon>Fungi</taxon>
        <taxon>Dikarya</taxon>
        <taxon>Ascomycota</taxon>
        <taxon>Pezizomycotina</taxon>
        <taxon>Sordariomycetes</taxon>
        <taxon>Hypocreomycetidae</taxon>
        <taxon>Hypocreales</taxon>
        <taxon>Bionectriaceae</taxon>
        <taxon>Clonostachys</taxon>
    </lineage>
</organism>
<reference evidence="5 6" key="2">
    <citation type="submission" date="2021-10" db="EMBL/GenBank/DDBJ databases">
        <authorList>
            <person name="Piombo E."/>
        </authorList>
    </citation>
    <scope>NUCLEOTIDE SEQUENCE [LARGE SCALE GENOMIC DNA]</scope>
</reference>
<accession>A0A9N9Z3J4</accession>
<dbReference type="Gene3D" id="1.25.40.20">
    <property type="entry name" value="Ankyrin repeat-containing domain"/>
    <property type="match status" value="4"/>
</dbReference>
<proteinExistence type="predicted"/>
<evidence type="ECO:0000256" key="2">
    <source>
        <dbReference type="ARBA" id="ARBA00023043"/>
    </source>
</evidence>
<dbReference type="AlphaFoldDB" id="A0A9N9Z3J4"/>
<dbReference type="PANTHER" id="PTHR24198:SF165">
    <property type="entry name" value="ANKYRIN REPEAT-CONTAINING PROTEIN-RELATED"/>
    <property type="match status" value="1"/>
</dbReference>
<feature type="repeat" description="ANK" evidence="3">
    <location>
        <begin position="450"/>
        <end position="482"/>
    </location>
</feature>
<dbReference type="PROSITE" id="PS50297">
    <property type="entry name" value="ANK_REP_REGION"/>
    <property type="match status" value="5"/>
</dbReference>
<feature type="compositionally biased region" description="Pro residues" evidence="4">
    <location>
        <begin position="302"/>
        <end position="314"/>
    </location>
</feature>
<dbReference type="PROSITE" id="PS50088">
    <property type="entry name" value="ANK_REPEAT"/>
    <property type="match status" value="5"/>
</dbReference>
<keyword evidence="1" id="KW-0677">Repeat</keyword>
<evidence type="ECO:0000256" key="1">
    <source>
        <dbReference type="ARBA" id="ARBA00022737"/>
    </source>
</evidence>
<dbReference type="SUPFAM" id="SSF48403">
    <property type="entry name" value="Ankyrin repeat"/>
    <property type="match status" value="2"/>
</dbReference>
<comment type="caution">
    <text evidence="5">The sequence shown here is derived from an EMBL/GenBank/DDBJ whole genome shotgun (WGS) entry which is preliminary data.</text>
</comment>
<feature type="region of interest" description="Disordered" evidence="4">
    <location>
        <begin position="295"/>
        <end position="320"/>
    </location>
</feature>
<protein>
    <submittedName>
        <fullName evidence="5">Uncharacterized protein</fullName>
    </submittedName>
</protein>
<dbReference type="Pfam" id="PF12796">
    <property type="entry name" value="Ank_2"/>
    <property type="match status" value="3"/>
</dbReference>
<evidence type="ECO:0000313" key="6">
    <source>
        <dbReference type="Proteomes" id="UP000775872"/>
    </source>
</evidence>
<dbReference type="SMART" id="SM00248">
    <property type="entry name" value="ANK"/>
    <property type="match status" value="10"/>
</dbReference>
<keyword evidence="6" id="KW-1185">Reference proteome</keyword>
<name>A0A9N9Z3J4_9HYPO</name>
<feature type="repeat" description="ANK" evidence="3">
    <location>
        <begin position="485"/>
        <end position="507"/>
    </location>
</feature>
<dbReference type="PANTHER" id="PTHR24198">
    <property type="entry name" value="ANKYRIN REPEAT AND PROTEIN KINASE DOMAIN-CONTAINING PROTEIN"/>
    <property type="match status" value="1"/>
</dbReference>
<evidence type="ECO:0000256" key="3">
    <source>
        <dbReference type="PROSITE-ProRule" id="PRU00023"/>
    </source>
</evidence>
<dbReference type="Proteomes" id="UP000775872">
    <property type="component" value="Unassembled WGS sequence"/>
</dbReference>
<dbReference type="InterPro" id="IPR002110">
    <property type="entry name" value="Ankyrin_rpt"/>
</dbReference>
<sequence>MLTRAAYFGNQQELKELLSSVPRADVVRLSNEGRFNLMNLCAQQDWASMLEHLRVNFGLESQEQDTRGRTVLHWAAFSGWSYAESNLSRVQRGLINVQDFDGSTPLHLAADHRNLPAVEFLLKEGANLLIRDKYGRTPVHIAASSGAKAILELMLLSPIREFGRDKQGLSLLHYIATWEWPPVLAKFITQKRPIIDVRDKDRRTPLHYAAIYGNTVVGRALMDAGANIELRDCIGFTPVFHAIRQGHVAFASLLHSRCADLYRRDFFNRDTADIIGLDSSPEMIELLRKLKAPFPTQRRRPYSPPRGSEPPPKSTAPGTIWAISHPRRDEEVKEPLCPSCQENDRQINKRSSKNLQLTVLARHLDCIGSYFLAYTDEPFQLHQGRSAFHVAAYLGDISIMRELCAFDTSGYFDANTAEGTPALIAASSGHFDIAHELILRGADPLQVTGNGFNMLHLAAQGGHLPLVETLISKGLSVDTKAKNEDGLVALHMAVDQKQKEVVKFLLRFYKPRYRLDPDQSVALFLLGSGHFHIDPEQKLIKVNKYEHLEDMPRFFWSEGEIASDLARSFSLLSNGGSPYPILAYVIQRRRRLFQFDKSDLLSFLLKMSSGRCDSMVIHCVSAGLMPHDTTSLLQVPMEDHTLWHLVNHGVNPLIVFSDGSNILHHMLRLKYLWTTSKGSMNKSIETLVSLGVDINAQNSEGETPLLVLLSTPMVDSEQFFSTVEGVIKNGADPRIPRKDGITALDLARKGFPWSYPVYRLIQNAHKALDLK</sequence>
<dbReference type="OrthoDB" id="5086500at2759"/>
<gene>
    <name evidence="5" type="ORF">CSOL1703_00000488</name>
</gene>
<feature type="repeat" description="ANK" evidence="3">
    <location>
        <begin position="101"/>
        <end position="133"/>
    </location>
</feature>
<evidence type="ECO:0000313" key="5">
    <source>
        <dbReference type="EMBL" id="CAH0048542.1"/>
    </source>
</evidence>
<feature type="repeat" description="ANK" evidence="3">
    <location>
        <begin position="201"/>
        <end position="233"/>
    </location>
</feature>
<reference evidence="6" key="1">
    <citation type="submission" date="2019-06" db="EMBL/GenBank/DDBJ databases">
        <authorList>
            <person name="Broberg M."/>
        </authorList>
    </citation>
    <scope>NUCLEOTIDE SEQUENCE [LARGE SCALE GENOMIC DNA]</scope>
</reference>
<dbReference type="PRINTS" id="PR01415">
    <property type="entry name" value="ANKYRIN"/>
</dbReference>
<dbReference type="InterPro" id="IPR036770">
    <property type="entry name" value="Ankyrin_rpt-contain_sf"/>
</dbReference>
<feature type="repeat" description="ANK" evidence="3">
    <location>
        <begin position="134"/>
        <end position="155"/>
    </location>
</feature>
<keyword evidence="2 3" id="KW-0040">ANK repeat</keyword>
<dbReference type="EMBL" id="CABFOC020000035">
    <property type="protein sequence ID" value="CAH0048542.1"/>
    <property type="molecule type" value="Genomic_DNA"/>
</dbReference>
<evidence type="ECO:0000256" key="4">
    <source>
        <dbReference type="SAM" id="MobiDB-lite"/>
    </source>
</evidence>